<dbReference type="EMBL" id="VSSQ01091044">
    <property type="protein sequence ID" value="MPN36741.1"/>
    <property type="molecule type" value="Genomic_DNA"/>
</dbReference>
<name>A0A645HCI8_9ZZZZ</name>
<dbReference type="Pfam" id="PF14559">
    <property type="entry name" value="TPR_19"/>
    <property type="match status" value="1"/>
</dbReference>
<dbReference type="InterPro" id="IPR011990">
    <property type="entry name" value="TPR-like_helical_dom_sf"/>
</dbReference>
<reference evidence="1" key="1">
    <citation type="submission" date="2019-08" db="EMBL/GenBank/DDBJ databases">
        <authorList>
            <person name="Kucharzyk K."/>
            <person name="Murdoch R.W."/>
            <person name="Higgins S."/>
            <person name="Loffler F."/>
        </authorList>
    </citation>
    <scope>NUCLEOTIDE SEQUENCE</scope>
</reference>
<dbReference type="AlphaFoldDB" id="A0A645HCI8"/>
<dbReference type="SUPFAM" id="SSF48452">
    <property type="entry name" value="TPR-like"/>
    <property type="match status" value="1"/>
</dbReference>
<sequence length="198" mass="22284">MPEQRTQHRIRGGKILPFEQTGEFFLRRGMFKQDHNNLVDAIAYYRLALRREPENAEYKLALAEVLTQMNRFEESNRVLLTSFSGTGERPSEGFFGMGCNFIGLQEYANARYSFERYAVIDPEGEFVDEALDMLDALEDEDGLADSGAAVEVDEVAEVHHGSSSTDRAPHDETELAFRRFGGEARGEFGGSALDDLLM</sequence>
<gene>
    <name evidence="1" type="ORF">SDC9_184252</name>
</gene>
<organism evidence="1">
    <name type="scientific">bioreactor metagenome</name>
    <dbReference type="NCBI Taxonomy" id="1076179"/>
    <lineage>
        <taxon>unclassified sequences</taxon>
        <taxon>metagenomes</taxon>
        <taxon>ecological metagenomes</taxon>
    </lineage>
</organism>
<protein>
    <recommendedName>
        <fullName evidence="2">Tetratricopeptide repeat protein</fullName>
    </recommendedName>
</protein>
<evidence type="ECO:0000313" key="1">
    <source>
        <dbReference type="EMBL" id="MPN36741.1"/>
    </source>
</evidence>
<proteinExistence type="predicted"/>
<comment type="caution">
    <text evidence="1">The sequence shown here is derived from an EMBL/GenBank/DDBJ whole genome shotgun (WGS) entry which is preliminary data.</text>
</comment>
<accession>A0A645HCI8</accession>
<dbReference type="Gene3D" id="1.25.40.10">
    <property type="entry name" value="Tetratricopeptide repeat domain"/>
    <property type="match status" value="1"/>
</dbReference>
<evidence type="ECO:0008006" key="2">
    <source>
        <dbReference type="Google" id="ProtNLM"/>
    </source>
</evidence>